<reference evidence="2" key="1">
    <citation type="submission" date="2020-06" db="EMBL/GenBank/DDBJ databases">
        <title>Draft genome of Bugula neritina, a colonial animal packing powerful symbionts and potential medicines.</title>
        <authorList>
            <person name="Rayko M."/>
        </authorList>
    </citation>
    <scope>NUCLEOTIDE SEQUENCE [LARGE SCALE GENOMIC DNA]</scope>
    <source>
        <strain evidence="2">Kwan_BN1</strain>
    </source>
</reference>
<comment type="caution">
    <text evidence="2">The sequence shown here is derived from an EMBL/GenBank/DDBJ whole genome shotgun (WGS) entry which is preliminary data.</text>
</comment>
<organism evidence="2 3">
    <name type="scientific">Bugula neritina</name>
    <name type="common">Brown bryozoan</name>
    <name type="synonym">Sertularia neritina</name>
    <dbReference type="NCBI Taxonomy" id="10212"/>
    <lineage>
        <taxon>Eukaryota</taxon>
        <taxon>Metazoa</taxon>
        <taxon>Spiralia</taxon>
        <taxon>Lophotrochozoa</taxon>
        <taxon>Bryozoa</taxon>
        <taxon>Gymnolaemata</taxon>
        <taxon>Cheilostomatida</taxon>
        <taxon>Flustrina</taxon>
        <taxon>Buguloidea</taxon>
        <taxon>Bugulidae</taxon>
        <taxon>Bugula</taxon>
    </lineage>
</organism>
<dbReference type="EMBL" id="VXIV02002627">
    <property type="protein sequence ID" value="KAF6024055.1"/>
    <property type="molecule type" value="Genomic_DNA"/>
</dbReference>
<keyword evidence="1" id="KW-0472">Membrane</keyword>
<protein>
    <submittedName>
        <fullName evidence="2">Uncharacterized protein</fullName>
    </submittedName>
</protein>
<gene>
    <name evidence="2" type="ORF">EB796_017640</name>
</gene>
<keyword evidence="3" id="KW-1185">Reference proteome</keyword>
<name>A0A7J7JD75_BUGNE</name>
<dbReference type="Proteomes" id="UP000593567">
    <property type="component" value="Unassembled WGS sequence"/>
</dbReference>
<dbReference type="OrthoDB" id="6500128at2759"/>
<keyword evidence="1" id="KW-1133">Transmembrane helix</keyword>
<evidence type="ECO:0000313" key="2">
    <source>
        <dbReference type="EMBL" id="KAF6024055.1"/>
    </source>
</evidence>
<feature type="transmembrane region" description="Helical" evidence="1">
    <location>
        <begin position="7"/>
        <end position="26"/>
    </location>
</feature>
<proteinExistence type="predicted"/>
<dbReference type="AlphaFoldDB" id="A0A7J7JD75"/>
<accession>A0A7J7JD75</accession>
<keyword evidence="1" id="KW-0812">Transmembrane</keyword>
<evidence type="ECO:0000256" key="1">
    <source>
        <dbReference type="SAM" id="Phobius"/>
    </source>
</evidence>
<feature type="transmembrane region" description="Helical" evidence="1">
    <location>
        <begin position="46"/>
        <end position="65"/>
    </location>
</feature>
<evidence type="ECO:0000313" key="3">
    <source>
        <dbReference type="Proteomes" id="UP000593567"/>
    </source>
</evidence>
<sequence length="106" mass="11648">MVRGKAIFATFLYSFVTLVAVLGPAVPLKTLTDALSLPERERPGKLYLIGMAAMLVVCQLVIAIIETSIKPVMMTREGCRVRAGVLSFVFKQIINNLLLVTEVLVR</sequence>